<sequence length="103" mass="11874">LLPLDAPIQERAYIAPSKTSRKVLPQAFVNRLSEEKLAGVKRALAGDENVDDEAEELARFVRPKIMTKREQNTMAARRSRQRKMEEKAVLEEERDALKLRVEE</sequence>
<organism evidence="3 4">
    <name type="scientific">Dacryopinax primogenitus (strain DJM 731)</name>
    <name type="common">Brown rot fungus</name>
    <dbReference type="NCBI Taxonomy" id="1858805"/>
    <lineage>
        <taxon>Eukaryota</taxon>
        <taxon>Fungi</taxon>
        <taxon>Dikarya</taxon>
        <taxon>Basidiomycota</taxon>
        <taxon>Agaricomycotina</taxon>
        <taxon>Dacrymycetes</taxon>
        <taxon>Dacrymycetales</taxon>
        <taxon>Dacrymycetaceae</taxon>
        <taxon>Dacryopinax</taxon>
    </lineage>
</organism>
<protein>
    <recommendedName>
        <fullName evidence="2">BZIP domain-containing protein</fullName>
    </recommendedName>
</protein>
<evidence type="ECO:0000256" key="1">
    <source>
        <dbReference type="SAM" id="MobiDB-lite"/>
    </source>
</evidence>
<dbReference type="RefSeq" id="XP_040630165.1">
    <property type="nucleotide sequence ID" value="XM_040774491.1"/>
</dbReference>
<evidence type="ECO:0000313" key="4">
    <source>
        <dbReference type="Proteomes" id="UP000030653"/>
    </source>
</evidence>
<dbReference type="SUPFAM" id="SSF57959">
    <property type="entry name" value="Leucine zipper domain"/>
    <property type="match status" value="1"/>
</dbReference>
<dbReference type="HOGENOM" id="CLU_114207_1_0_1"/>
<dbReference type="Gene3D" id="3.30.160.60">
    <property type="entry name" value="Classic Zinc Finger"/>
    <property type="match status" value="1"/>
</dbReference>
<dbReference type="OrthoDB" id="2257100at2759"/>
<feature type="domain" description="BZIP" evidence="2">
    <location>
        <begin position="68"/>
        <end position="82"/>
    </location>
</feature>
<reference evidence="3 4" key="1">
    <citation type="journal article" date="2012" name="Science">
        <title>The Paleozoic origin of enzymatic lignin decomposition reconstructed from 31 fungal genomes.</title>
        <authorList>
            <person name="Floudas D."/>
            <person name="Binder M."/>
            <person name="Riley R."/>
            <person name="Barry K."/>
            <person name="Blanchette R.A."/>
            <person name="Henrissat B."/>
            <person name="Martinez A.T."/>
            <person name="Otillar R."/>
            <person name="Spatafora J.W."/>
            <person name="Yadav J.S."/>
            <person name="Aerts A."/>
            <person name="Benoit I."/>
            <person name="Boyd A."/>
            <person name="Carlson A."/>
            <person name="Copeland A."/>
            <person name="Coutinho P.M."/>
            <person name="de Vries R.P."/>
            <person name="Ferreira P."/>
            <person name="Findley K."/>
            <person name="Foster B."/>
            <person name="Gaskell J."/>
            <person name="Glotzer D."/>
            <person name="Gorecki P."/>
            <person name="Heitman J."/>
            <person name="Hesse C."/>
            <person name="Hori C."/>
            <person name="Igarashi K."/>
            <person name="Jurgens J.A."/>
            <person name="Kallen N."/>
            <person name="Kersten P."/>
            <person name="Kohler A."/>
            <person name="Kuees U."/>
            <person name="Kumar T.K.A."/>
            <person name="Kuo A."/>
            <person name="LaButti K."/>
            <person name="Larrondo L.F."/>
            <person name="Lindquist E."/>
            <person name="Ling A."/>
            <person name="Lombard V."/>
            <person name="Lucas S."/>
            <person name="Lundell T."/>
            <person name="Martin R."/>
            <person name="McLaughlin D.J."/>
            <person name="Morgenstern I."/>
            <person name="Morin E."/>
            <person name="Murat C."/>
            <person name="Nagy L.G."/>
            <person name="Nolan M."/>
            <person name="Ohm R.A."/>
            <person name="Patyshakuliyeva A."/>
            <person name="Rokas A."/>
            <person name="Ruiz-Duenas F.J."/>
            <person name="Sabat G."/>
            <person name="Salamov A."/>
            <person name="Samejima M."/>
            <person name="Schmutz J."/>
            <person name="Slot J.C."/>
            <person name="St John F."/>
            <person name="Stenlid J."/>
            <person name="Sun H."/>
            <person name="Sun S."/>
            <person name="Syed K."/>
            <person name="Tsang A."/>
            <person name="Wiebenga A."/>
            <person name="Young D."/>
            <person name="Pisabarro A."/>
            <person name="Eastwood D.C."/>
            <person name="Martin F."/>
            <person name="Cullen D."/>
            <person name="Grigoriev I.V."/>
            <person name="Hibbett D.S."/>
        </authorList>
    </citation>
    <scope>NUCLEOTIDE SEQUENCE [LARGE SCALE GENOMIC DNA]</scope>
    <source>
        <strain evidence="3 4">DJM-731 SS1</strain>
    </source>
</reference>
<evidence type="ECO:0000259" key="2">
    <source>
        <dbReference type="PROSITE" id="PS00036"/>
    </source>
</evidence>
<dbReference type="STRING" id="1858805.M5FYZ7"/>
<proteinExistence type="predicted"/>
<dbReference type="GO" id="GO:0003700">
    <property type="term" value="F:DNA-binding transcription factor activity"/>
    <property type="evidence" value="ECO:0007669"/>
    <property type="project" value="InterPro"/>
</dbReference>
<evidence type="ECO:0000313" key="3">
    <source>
        <dbReference type="EMBL" id="EJU03271.1"/>
    </source>
</evidence>
<gene>
    <name evidence="3" type="ORF">DACRYDRAFT_40740</name>
</gene>
<dbReference type="GeneID" id="63689553"/>
<feature type="region of interest" description="Disordered" evidence="1">
    <location>
        <begin position="69"/>
        <end position="103"/>
    </location>
</feature>
<dbReference type="AlphaFoldDB" id="M5FYZ7"/>
<name>M5FYZ7_DACPD</name>
<feature type="non-terminal residue" evidence="3">
    <location>
        <position position="103"/>
    </location>
</feature>
<dbReference type="EMBL" id="JH795860">
    <property type="protein sequence ID" value="EJU03271.1"/>
    <property type="molecule type" value="Genomic_DNA"/>
</dbReference>
<dbReference type="OMA" id="PIQERAY"/>
<dbReference type="PROSITE" id="PS00036">
    <property type="entry name" value="BZIP_BASIC"/>
    <property type="match status" value="1"/>
</dbReference>
<dbReference type="Proteomes" id="UP000030653">
    <property type="component" value="Unassembled WGS sequence"/>
</dbReference>
<dbReference type="InterPro" id="IPR004827">
    <property type="entry name" value="bZIP"/>
</dbReference>
<dbReference type="Pfam" id="PF07716">
    <property type="entry name" value="bZIP_2"/>
    <property type="match status" value="1"/>
</dbReference>
<dbReference type="InterPro" id="IPR046347">
    <property type="entry name" value="bZIP_sf"/>
</dbReference>
<keyword evidence="4" id="KW-1185">Reference proteome</keyword>
<feature type="compositionally biased region" description="Basic and acidic residues" evidence="1">
    <location>
        <begin position="82"/>
        <end position="103"/>
    </location>
</feature>
<feature type="non-terminal residue" evidence="3">
    <location>
        <position position="1"/>
    </location>
</feature>
<accession>M5FYZ7</accession>